<proteinExistence type="predicted"/>
<comment type="caution">
    <text evidence="3">The sequence shown here is derived from an EMBL/GenBank/DDBJ whole genome shotgun (WGS) entry which is preliminary data.</text>
</comment>
<feature type="transmembrane region" description="Helical" evidence="2">
    <location>
        <begin position="158"/>
        <end position="184"/>
    </location>
</feature>
<dbReference type="OrthoDB" id="10010954at2759"/>
<accession>A0A9W8YT84</accession>
<feature type="transmembrane region" description="Helical" evidence="2">
    <location>
        <begin position="12"/>
        <end position="35"/>
    </location>
</feature>
<keyword evidence="2" id="KW-1133">Transmembrane helix</keyword>
<evidence type="ECO:0000256" key="2">
    <source>
        <dbReference type="SAM" id="Phobius"/>
    </source>
</evidence>
<keyword evidence="2" id="KW-0472">Membrane</keyword>
<protein>
    <submittedName>
        <fullName evidence="3">Uncharacterized protein</fullName>
    </submittedName>
</protein>
<evidence type="ECO:0000313" key="4">
    <source>
        <dbReference type="Proteomes" id="UP001140453"/>
    </source>
</evidence>
<gene>
    <name evidence="3" type="ORF">N0V93_004755</name>
</gene>
<dbReference type="AlphaFoldDB" id="A0A9W8YT84"/>
<evidence type="ECO:0000313" key="3">
    <source>
        <dbReference type="EMBL" id="KAJ4391140.1"/>
    </source>
</evidence>
<sequence length="363" mass="40263">MAPNFNDQTSQVLVNGFAGVVGFQLIYFCFVRFVLEGFVMPRIFRKAYVDLTIVNQRSFTAHVLWLTVKLCLIPAAWPFIAVFFCKRTLKDSLINGSPVSNADFLSIAYFAVVSMFLFEIIYRLKISPVSLIHHTAGCALGVWQVIEEVYSDSPSTEAQFRLLILYGVFEILFETFPHFAVVYYRCQSKDSVGLRRTSHMWMASGFSSLVGTTAEFIVMAVFMWRNWHLWDLAMRVVLPLLHFAFMAAQVHGARVGFQLYREFRQRALVAKEKERALVDGGDGDGDGDGDGSAGRKVSVITTTTATSDEKSGAGAAVRVERETGPGMEEAEEGQGVGGGHGVPESCCCRGPVDKLQLPMYPNA</sequence>
<reference evidence="3" key="1">
    <citation type="submission" date="2022-10" db="EMBL/GenBank/DDBJ databases">
        <title>Tapping the CABI collections for fungal endophytes: first genome assemblies for Collariella, Neodidymelliopsis, Ascochyta clinopodiicola, Didymella pomorum, Didymosphaeria variabile, Neocosmospora piperis and Neocucurbitaria cava.</title>
        <authorList>
            <person name="Hill R."/>
        </authorList>
    </citation>
    <scope>NUCLEOTIDE SEQUENCE</scope>
    <source>
        <strain evidence="3">IMI 355082</strain>
    </source>
</reference>
<name>A0A9W8YT84_9PEZI</name>
<feature type="transmembrane region" description="Helical" evidence="2">
    <location>
        <begin position="104"/>
        <end position="122"/>
    </location>
</feature>
<dbReference type="EMBL" id="JAPEVB010000003">
    <property type="protein sequence ID" value="KAJ4391140.1"/>
    <property type="molecule type" value="Genomic_DNA"/>
</dbReference>
<keyword evidence="2" id="KW-0812">Transmembrane</keyword>
<evidence type="ECO:0000256" key="1">
    <source>
        <dbReference type="SAM" id="MobiDB-lite"/>
    </source>
</evidence>
<keyword evidence="4" id="KW-1185">Reference proteome</keyword>
<feature type="region of interest" description="Disordered" evidence="1">
    <location>
        <begin position="322"/>
        <end position="342"/>
    </location>
</feature>
<dbReference type="Proteomes" id="UP001140453">
    <property type="component" value="Unassembled WGS sequence"/>
</dbReference>
<feature type="transmembrane region" description="Helical" evidence="2">
    <location>
        <begin position="205"/>
        <end position="224"/>
    </location>
</feature>
<feature type="transmembrane region" description="Helical" evidence="2">
    <location>
        <begin position="63"/>
        <end position="84"/>
    </location>
</feature>
<organism evidence="3 4">
    <name type="scientific">Gnomoniopsis smithogilvyi</name>
    <dbReference type="NCBI Taxonomy" id="1191159"/>
    <lineage>
        <taxon>Eukaryota</taxon>
        <taxon>Fungi</taxon>
        <taxon>Dikarya</taxon>
        <taxon>Ascomycota</taxon>
        <taxon>Pezizomycotina</taxon>
        <taxon>Sordariomycetes</taxon>
        <taxon>Sordariomycetidae</taxon>
        <taxon>Diaporthales</taxon>
        <taxon>Gnomoniaceae</taxon>
        <taxon>Gnomoniopsis</taxon>
    </lineage>
</organism>
<feature type="transmembrane region" description="Helical" evidence="2">
    <location>
        <begin position="236"/>
        <end position="257"/>
    </location>
</feature>